<dbReference type="EMBL" id="PJQM01001226">
    <property type="protein sequence ID" value="RCI02872.1"/>
    <property type="molecule type" value="Genomic_DNA"/>
</dbReference>
<organism evidence="1 2">
    <name type="scientific">Rhizopus stolonifer</name>
    <name type="common">Rhizopus nigricans</name>
    <dbReference type="NCBI Taxonomy" id="4846"/>
    <lineage>
        <taxon>Eukaryota</taxon>
        <taxon>Fungi</taxon>
        <taxon>Fungi incertae sedis</taxon>
        <taxon>Mucoromycota</taxon>
        <taxon>Mucoromycotina</taxon>
        <taxon>Mucoromycetes</taxon>
        <taxon>Mucorales</taxon>
        <taxon>Mucorineae</taxon>
        <taxon>Rhizopodaceae</taxon>
        <taxon>Rhizopus</taxon>
    </lineage>
</organism>
<evidence type="ECO:0000313" key="2">
    <source>
        <dbReference type="Proteomes" id="UP000253551"/>
    </source>
</evidence>
<name>A0A367KM04_RHIST</name>
<accession>A0A367KM04</accession>
<gene>
    <name evidence="1" type="ORF">CU098_007033</name>
</gene>
<proteinExistence type="predicted"/>
<dbReference type="AlphaFoldDB" id="A0A367KM04"/>
<dbReference type="Proteomes" id="UP000253551">
    <property type="component" value="Unassembled WGS sequence"/>
</dbReference>
<reference evidence="1 2" key="1">
    <citation type="journal article" date="2018" name="G3 (Bethesda)">
        <title>Phylogenetic and Phylogenomic Definition of Rhizopus Species.</title>
        <authorList>
            <person name="Gryganskyi A.P."/>
            <person name="Golan J."/>
            <person name="Dolatabadi S."/>
            <person name="Mondo S."/>
            <person name="Robb S."/>
            <person name="Idnurm A."/>
            <person name="Muszewska A."/>
            <person name="Steczkiewicz K."/>
            <person name="Masonjones S."/>
            <person name="Liao H.L."/>
            <person name="Gajdeczka M.T."/>
            <person name="Anike F."/>
            <person name="Vuek A."/>
            <person name="Anishchenko I.M."/>
            <person name="Voigt K."/>
            <person name="de Hoog G.S."/>
            <person name="Smith M.E."/>
            <person name="Heitman J."/>
            <person name="Vilgalys R."/>
            <person name="Stajich J.E."/>
        </authorList>
    </citation>
    <scope>NUCLEOTIDE SEQUENCE [LARGE SCALE GENOMIC DNA]</scope>
    <source>
        <strain evidence="1 2">LSU 92-RS-03</strain>
    </source>
</reference>
<protein>
    <submittedName>
        <fullName evidence="1">Uncharacterized protein</fullName>
    </submittedName>
</protein>
<dbReference type="OrthoDB" id="2297888at2759"/>
<evidence type="ECO:0000313" key="1">
    <source>
        <dbReference type="EMBL" id="RCI02872.1"/>
    </source>
</evidence>
<comment type="caution">
    <text evidence="1">The sequence shown here is derived from an EMBL/GenBank/DDBJ whole genome shotgun (WGS) entry which is preliminary data.</text>
</comment>
<sequence>MRLLEAVTDSVSQLIQPKNTLHMACYDSALTNYRANLASMRDENKMINILLNKLVSVLLCVHLVPKRKRKRKHTSSLCMNLKKARRKKKPMKQAGPFIDNGSLIISSNNLNAADVKAKWAKRVNNSERPIQTYKNAIIKKKGETVAKKRKQSVEAQMLEGFKRPCTNVPYEAGPSRQQITMMEVEEGKGKALMRTQTIPKPVVFRTPATEAKNVIPPSGRDAPLAEIKYLFRVRVIAKI</sequence>
<keyword evidence="2" id="KW-1185">Reference proteome</keyword>